<sequence>MTSQSQSIERAATMCSKKRSSFVHSCRQFTESNIYLIKYFLLNVLTTLKFMLNIHFDYDNNYYSYISRKHFMDDISAATSAHDRLPDREQEQLVHQSLLEKDVTTIKHKQTPILDLDDD</sequence>
<dbReference type="Proteomes" id="UP000078200">
    <property type="component" value="Unassembled WGS sequence"/>
</dbReference>
<reference evidence="1" key="1">
    <citation type="submission" date="2020-05" db="UniProtKB">
        <authorList>
            <consortium name="EnsemblMetazoa"/>
        </authorList>
    </citation>
    <scope>IDENTIFICATION</scope>
    <source>
        <strain evidence="1">TTRI</strain>
    </source>
</reference>
<keyword evidence="2" id="KW-1185">Reference proteome</keyword>
<evidence type="ECO:0000313" key="2">
    <source>
        <dbReference type="Proteomes" id="UP000078200"/>
    </source>
</evidence>
<organism evidence="1 2">
    <name type="scientific">Glossina austeni</name>
    <name type="common">Savannah tsetse fly</name>
    <dbReference type="NCBI Taxonomy" id="7395"/>
    <lineage>
        <taxon>Eukaryota</taxon>
        <taxon>Metazoa</taxon>
        <taxon>Ecdysozoa</taxon>
        <taxon>Arthropoda</taxon>
        <taxon>Hexapoda</taxon>
        <taxon>Insecta</taxon>
        <taxon>Pterygota</taxon>
        <taxon>Neoptera</taxon>
        <taxon>Endopterygota</taxon>
        <taxon>Diptera</taxon>
        <taxon>Brachycera</taxon>
        <taxon>Muscomorpha</taxon>
        <taxon>Hippoboscoidea</taxon>
        <taxon>Glossinidae</taxon>
        <taxon>Glossina</taxon>
    </lineage>
</organism>
<accession>A0A1A9VCJ4</accession>
<dbReference type="VEuPathDB" id="VectorBase:GAUT032935"/>
<dbReference type="AlphaFoldDB" id="A0A1A9VCJ4"/>
<evidence type="ECO:0000313" key="1">
    <source>
        <dbReference type="EnsemblMetazoa" id="GAUT032935-PA"/>
    </source>
</evidence>
<dbReference type="EnsemblMetazoa" id="GAUT032935-RA">
    <property type="protein sequence ID" value="GAUT032935-PA"/>
    <property type="gene ID" value="GAUT032935"/>
</dbReference>
<name>A0A1A9VCJ4_GLOAU</name>
<protein>
    <submittedName>
        <fullName evidence="1">Uncharacterized protein</fullName>
    </submittedName>
</protein>
<proteinExistence type="predicted"/>